<dbReference type="Pfam" id="PF04101">
    <property type="entry name" value="Glyco_tran_28_C"/>
    <property type="match status" value="1"/>
</dbReference>
<sequence>MLHAVDRLRHARILMYSHDTFGLGHLRRCRAIAHALVERFKGLQVLIVSGSSIAGAFEFRTRVDFLKIPSVIKLYNGEYTPLAEHTALDGTLALRRQVIQSTAESFEPDILIVDKEPLGLRGELEPTLRWLKARGTTLVLGLRDVMDSPALLAAEWGRAGVLAKMDALYDAVWVYGPRDFHDPLQGLDAPASLRGRLDWTGFLRREVPSGPTPTLAAMPADALLVTVGGGGDGAELMHQVIAAHDHDPTLDWPVVMVLGPFMKAEERDDIRRRAASHGALHLIDFDNRPEILMENAAGVVAMGGYNTFCEILSLDKRALIVPRVRPREEQLIRARRAAALGLVDCILPGDAADPARLAAALRALPRRGVPSRAPYGLDLGGLDRVADLVGAMVAARRGRGS</sequence>
<dbReference type="RefSeq" id="WP_129223375.1">
    <property type="nucleotide sequence ID" value="NZ_QYBB01000002.1"/>
</dbReference>
<dbReference type="PANTHER" id="PTHR21015:SF28">
    <property type="entry name" value="SLL1722 PROTEIN"/>
    <property type="match status" value="1"/>
</dbReference>
<evidence type="ECO:0000259" key="1">
    <source>
        <dbReference type="Pfam" id="PF04101"/>
    </source>
</evidence>
<reference evidence="2 3" key="1">
    <citation type="submission" date="2018-12" db="EMBL/GenBank/DDBJ databases">
        <authorList>
            <person name="Grouzdev D.S."/>
            <person name="Krutkina M.S."/>
        </authorList>
    </citation>
    <scope>NUCLEOTIDE SEQUENCE [LARGE SCALE GENOMIC DNA]</scope>
    <source>
        <strain evidence="2 3">RmlP026</strain>
    </source>
</reference>
<evidence type="ECO:0000313" key="3">
    <source>
        <dbReference type="Proteomes" id="UP000290759"/>
    </source>
</evidence>
<dbReference type="EMBL" id="QYBB01000002">
    <property type="protein sequence ID" value="RYC33462.1"/>
    <property type="molecule type" value="Genomic_DNA"/>
</dbReference>
<name>A0A4Q2UA95_9HYPH</name>
<dbReference type="OrthoDB" id="9802126at2"/>
<dbReference type="Gene3D" id="3.40.50.2000">
    <property type="entry name" value="Glycogen Phosphorylase B"/>
    <property type="match status" value="1"/>
</dbReference>
<dbReference type="Proteomes" id="UP000290759">
    <property type="component" value="Unassembled WGS sequence"/>
</dbReference>
<dbReference type="PANTHER" id="PTHR21015">
    <property type="entry name" value="UDP-N-ACETYLGLUCOSAMINE--N-ACETYLMURAMYL-(PENTAPEPTIDE) PYROPHOSPHORYL-UNDECAPRENOL N-ACETYLGLUCOSAMINE TRANSFERASE 1"/>
    <property type="match status" value="1"/>
</dbReference>
<dbReference type="PIRSF" id="PIRSF017085">
    <property type="entry name" value="Glycosyltransf_RedA_prd"/>
    <property type="match status" value="1"/>
</dbReference>
<dbReference type="InterPro" id="IPR016683">
    <property type="entry name" value="Glyco_trans_28_RedA_prd"/>
</dbReference>
<dbReference type="GO" id="GO:0016758">
    <property type="term" value="F:hexosyltransferase activity"/>
    <property type="evidence" value="ECO:0007669"/>
    <property type="project" value="InterPro"/>
</dbReference>
<dbReference type="InterPro" id="IPR007235">
    <property type="entry name" value="Glyco_trans_28_C"/>
</dbReference>
<comment type="caution">
    <text evidence="2">The sequence shown here is derived from an EMBL/GenBank/DDBJ whole genome shotgun (WGS) entry which is preliminary data.</text>
</comment>
<reference evidence="2 3" key="2">
    <citation type="submission" date="2019-02" db="EMBL/GenBank/DDBJ databases">
        <title>'Lichenibacterium ramalinii' gen. nov. sp. nov., 'Lichenibacterium minor' gen. nov. sp. nov.</title>
        <authorList>
            <person name="Pankratov T."/>
        </authorList>
    </citation>
    <scope>NUCLEOTIDE SEQUENCE [LARGE SCALE GENOMIC DNA]</scope>
    <source>
        <strain evidence="2 3">RmlP026</strain>
    </source>
</reference>
<dbReference type="AlphaFoldDB" id="A0A4Q2UA95"/>
<gene>
    <name evidence="2" type="ORF">D3273_03030</name>
</gene>
<keyword evidence="3" id="KW-1185">Reference proteome</keyword>
<accession>A0A4Q2UA95</accession>
<feature type="domain" description="Glycosyl transferase family 28 C-terminal" evidence="1">
    <location>
        <begin position="225"/>
        <end position="364"/>
    </location>
</feature>
<dbReference type="SUPFAM" id="SSF53756">
    <property type="entry name" value="UDP-Glycosyltransferase/glycogen phosphorylase"/>
    <property type="match status" value="1"/>
</dbReference>
<protein>
    <recommendedName>
        <fullName evidence="1">Glycosyl transferase family 28 C-terminal domain-containing protein</fullName>
    </recommendedName>
</protein>
<organism evidence="2 3">
    <name type="scientific">Lichenibacterium minor</name>
    <dbReference type="NCBI Taxonomy" id="2316528"/>
    <lineage>
        <taxon>Bacteria</taxon>
        <taxon>Pseudomonadati</taxon>
        <taxon>Pseudomonadota</taxon>
        <taxon>Alphaproteobacteria</taxon>
        <taxon>Hyphomicrobiales</taxon>
        <taxon>Lichenihabitantaceae</taxon>
        <taxon>Lichenibacterium</taxon>
    </lineage>
</organism>
<evidence type="ECO:0000313" key="2">
    <source>
        <dbReference type="EMBL" id="RYC33462.1"/>
    </source>
</evidence>
<proteinExistence type="predicted"/>